<keyword evidence="1 5" id="KW-0547">Nucleotide-binding</keyword>
<evidence type="ECO:0000256" key="2">
    <source>
        <dbReference type="ARBA" id="ARBA00022801"/>
    </source>
</evidence>
<feature type="compositionally biased region" description="Low complexity" evidence="6">
    <location>
        <begin position="639"/>
        <end position="662"/>
    </location>
</feature>
<sequence length="2207" mass="236794">GAMDRKSDAERYAIDREDDLHAVIPEGWRGGAWTQIGPGAVVRLPAPQDGRLTSESWTPAFTVASLSRDADGSVTVDGTRQGASVSYHLSAAIAKTGPLREAVGDLALLPETIVARAARPALLAALDHPTNGVSFPFIGHDELMRSMRAVSAASEAIESRPTPVAKLREQVLSARDALVHLAEVASADGVDVMPERARAGVEVMEHWAAQLADVDLAAARLTVTAVPTQDVQSPVDAPAAEPQSAEQTSVGRPWTQMRPEDFDRAPTPVAQDSGTVPEGQLGLDTSDAGLPRDEAQSAGDATEQADGVSAATAQEPAQPGASTGLTAPVQDRGDDTPVSIWDAMRLGGQEVARALLARVTVGELAADGQFLRAPVLLDGEAIGSVVTRPDGGYAATTIENWTSKHPFETVSGAVAQVVQSYDEWVATGEEREARARELGLDQPAAAPEGELPEGAVPVPGFPDYHQVSAYPGTVVYGPGNRKIGSVENRTYNQGKHKTLYGDDSPIKGHDTIERSVRHLVEAHAELNDVPSNQTWLNVWIEHHPDHSNVWGASEQYRELVFALEVAGGPRGFNRRNGVDAVHRRHGSSQHTMPKNLTYETRTEKINTLRALLSARGREIPVFESLEAKQEAEAADRAETATPAPTAPAREAVAGAADDTAAAQEKRTAPVRPPLGQPSQGQAAHVMAIDAMTLDDLDETIEALGDATDALSLAYRLRAERRRWGLQREEAEGWVPQPEFDAQGNLVEPSRGQILRERAAGYRLDPNEAQGAVTSVDDLPRAKPGAYTDARWAEIVAAAAAGEDYPPTAEQEIIIEAAARRGLDLRVMALAGTGKSTTLKMLSRRMPGQRILYLAFNRSVADEAIEAQQRGEYSGNLTPTTANAYANSMVDEALLTRLNWPKLNEQQLADRMRWRSRIRAGGETLIPQRAAYLANRLLSEWVKSADNDFAVHHLPDGIAHNRDAIFAAIRPLAQEMWDNLTDPKAINKDRDLPLSFDHTVKMWALSGRVPDTDVLFWDEAQDVNPVMESIVANVREAGIQVVAVGDSNQAIYGFRGATDALGRLPADATCTLTQTFRFGDAVADIGNRFLRLGGTRMRLAGWDRKTSRLEEIAPGDETMLIARTNAGVVLGAVEGLRAGRKVAVSGGLADLRKFLEAAEALREGERTSHQELARFNGMAWDEILETAESEPELKQLDSMFKLMERHSDELDALLESVRMPRPFVEDDGERLYVKFAHGDGNFRTTKEWLKSKGVGFGWDGDAKRWSFPPPRKSATSATEAERHRLRERVEQYITDHYTAPASDNGGQVVDQAAPHDLLVSTAHKAKGMESQRVRIAGDFRGPKESASGGIDWDTIPDDEQLRLAYVAVTRATDILDAGSLGWIFDVTRDDDPMQEPDGIYLRAWQVSDFSPGNRVTFWSEDGESLLDGEVAELDGTALLVRTDDERTQAVVTGQIIRREGQDQPHLPVASDEELDAALNSGFVPMTAPSPSSAASPDPQTSPRPAAAPSAGDQAPQAPQAPNTPSAADGSGEEAAVDTPDATEQQTQTTPTTADGTTQTAPDRDTFTALKPPETNALTGADGTLWWGGRAAGRKKAITQPVLVRLTFAPRGVVDVQDAVTGKNIDRIRTGTPFFAAAPLLNEQQEPSTAAVTGQDVAIEREQGPATPPPAASDAPPAAEAPESAASASSFKVIARATDTGRRWAVVDRTDGDVVWIRYQDQDPVEAVFAAKEDADRTRHSLASEPGLRVPAPETATTAPGGSEAQRHEAGPALVPVLGTVIAKDTRGTDQLVKVQVGDEASGLRVYVAWNPIGADQVQLHQSVYLSGTLGAETAFHGRLETSVEGGTVEGEAAAHDRRNLTQPAPQGWIPADPSASPTLAVGQLVRILDPHHPAHAATGQPSTRQLYSTVTVELADANSYAGTSADGRVLVFTRDQVVAVPGDGAAQPQQTDPAPAPVAEQDAVARDVSAALLATLRKDFSYAQRAGRWTVADLEPRPDGTRVEVLLRKSGEWAQAVEVSAHTLRDERGHYHGLEEVLAWRDATRLVTLQDRPERTPRPGTGAPVLVQDRAPKPPLLSSPPQSLKSAELESRATALDQWLNAYAAQGDTPDSVRAVEQRDALRAELEQRRLRQVDAEQLGGMEAFRQDLADLTLEAADPGGARGVLRNGTRLGTVVASSAGCHFVPDGQLALAEGTAYASPEGAAVAL</sequence>
<feature type="compositionally biased region" description="Low complexity" evidence="6">
    <location>
        <begin position="1487"/>
        <end position="1526"/>
    </location>
</feature>
<feature type="domain" description="UvrD-like helicase ATP-binding" evidence="7">
    <location>
        <begin position="807"/>
        <end position="1105"/>
    </location>
</feature>
<dbReference type="InterPro" id="IPR014016">
    <property type="entry name" value="UvrD-like_ATP-bd"/>
</dbReference>
<evidence type="ECO:0000256" key="5">
    <source>
        <dbReference type="PROSITE-ProRule" id="PRU00560"/>
    </source>
</evidence>
<dbReference type="PANTHER" id="PTHR11070">
    <property type="entry name" value="UVRD / RECB / PCRA DNA HELICASE FAMILY MEMBER"/>
    <property type="match status" value="1"/>
</dbReference>
<evidence type="ECO:0000313" key="9">
    <source>
        <dbReference type="Proteomes" id="UP001221150"/>
    </source>
</evidence>
<feature type="region of interest" description="Disordered" evidence="6">
    <location>
        <begin position="1660"/>
        <end position="1686"/>
    </location>
</feature>
<protein>
    <submittedName>
        <fullName evidence="8">UvrD-helicase domain-containing protein</fullName>
    </submittedName>
</protein>
<organism evidence="8 9">
    <name type="scientific">Streptomyces tropicalis</name>
    <dbReference type="NCBI Taxonomy" id="3034234"/>
    <lineage>
        <taxon>Bacteria</taxon>
        <taxon>Bacillati</taxon>
        <taxon>Actinomycetota</taxon>
        <taxon>Actinomycetes</taxon>
        <taxon>Kitasatosporales</taxon>
        <taxon>Streptomycetaceae</taxon>
        <taxon>Streptomyces</taxon>
    </lineage>
</organism>
<feature type="compositionally biased region" description="Low complexity" evidence="6">
    <location>
        <begin position="1536"/>
        <end position="1559"/>
    </location>
</feature>
<name>A0ABT6AFL7_9ACTN</name>
<dbReference type="SUPFAM" id="SSF52540">
    <property type="entry name" value="P-loop containing nucleoside triphosphate hydrolases"/>
    <property type="match status" value="1"/>
</dbReference>
<dbReference type="Proteomes" id="UP001221150">
    <property type="component" value="Unassembled WGS sequence"/>
</dbReference>
<keyword evidence="4 5" id="KW-0067">ATP-binding</keyword>
<feature type="region of interest" description="Disordered" evidence="6">
    <location>
        <begin position="630"/>
        <end position="681"/>
    </location>
</feature>
<proteinExistence type="predicted"/>
<dbReference type="InterPro" id="IPR000212">
    <property type="entry name" value="DNA_helicase_UvrD/REP"/>
</dbReference>
<evidence type="ECO:0000259" key="7">
    <source>
        <dbReference type="PROSITE" id="PS51198"/>
    </source>
</evidence>
<feature type="region of interest" description="Disordered" evidence="6">
    <location>
        <begin position="1734"/>
        <end position="1766"/>
    </location>
</feature>
<evidence type="ECO:0000313" key="8">
    <source>
        <dbReference type="EMBL" id="MDF3303262.1"/>
    </source>
</evidence>
<comment type="caution">
    <text evidence="8">The sequence shown here is derived from an EMBL/GenBank/DDBJ whole genome shotgun (WGS) entry which is preliminary data.</text>
</comment>
<keyword evidence="3 5" id="KW-0347">Helicase</keyword>
<feature type="region of interest" description="Disordered" evidence="6">
    <location>
        <begin position="2050"/>
        <end position="2084"/>
    </location>
</feature>
<feature type="region of interest" description="Disordered" evidence="6">
    <location>
        <begin position="229"/>
        <end position="333"/>
    </location>
</feature>
<evidence type="ECO:0000256" key="3">
    <source>
        <dbReference type="ARBA" id="ARBA00022806"/>
    </source>
</evidence>
<dbReference type="EMBL" id="JARJBB010000057">
    <property type="protein sequence ID" value="MDF3303262.1"/>
    <property type="molecule type" value="Genomic_DNA"/>
</dbReference>
<dbReference type="InterPro" id="IPR027417">
    <property type="entry name" value="P-loop_NTPase"/>
</dbReference>
<dbReference type="RefSeq" id="WP_276112795.1">
    <property type="nucleotide sequence ID" value="NZ_JARJBB010000057.1"/>
</dbReference>
<feature type="non-terminal residue" evidence="8">
    <location>
        <position position="1"/>
    </location>
</feature>
<gene>
    <name evidence="8" type="ORF">P3H78_32590</name>
</gene>
<dbReference type="PROSITE" id="PS51198">
    <property type="entry name" value="UVRD_HELICASE_ATP_BIND"/>
    <property type="match status" value="1"/>
</dbReference>
<accession>A0ABT6AFL7</accession>
<feature type="region of interest" description="Disordered" evidence="6">
    <location>
        <begin position="1480"/>
        <end position="1579"/>
    </location>
</feature>
<feature type="non-terminal residue" evidence="8">
    <location>
        <position position="2207"/>
    </location>
</feature>
<dbReference type="Gene3D" id="3.40.50.300">
    <property type="entry name" value="P-loop containing nucleotide triphosphate hydrolases"/>
    <property type="match status" value="2"/>
</dbReference>
<keyword evidence="9" id="KW-1185">Reference proteome</keyword>
<dbReference type="Pfam" id="PF00580">
    <property type="entry name" value="UvrD-helicase"/>
    <property type="match status" value="1"/>
</dbReference>
<dbReference type="PANTHER" id="PTHR11070:SF30">
    <property type="entry name" value="F-BOX DNA HELICASE 1"/>
    <property type="match status" value="1"/>
</dbReference>
<keyword evidence="2 5" id="KW-0378">Hydrolase</keyword>
<feature type="binding site" evidence="5">
    <location>
        <begin position="828"/>
        <end position="835"/>
    </location>
    <ligand>
        <name>ATP</name>
        <dbReference type="ChEBI" id="CHEBI:30616"/>
    </ligand>
</feature>
<evidence type="ECO:0000256" key="4">
    <source>
        <dbReference type="ARBA" id="ARBA00022840"/>
    </source>
</evidence>
<feature type="compositionally biased region" description="Low complexity" evidence="6">
    <location>
        <begin position="1670"/>
        <end position="1686"/>
    </location>
</feature>
<reference evidence="8 9" key="1">
    <citation type="submission" date="2023-03" db="EMBL/GenBank/DDBJ databases">
        <title>Draft genome sequence of Streptomyces sp. K1PA1 isolated from peat swamp forest in Thailand.</title>
        <authorList>
            <person name="Klaysubun C."/>
            <person name="Duangmal K."/>
        </authorList>
    </citation>
    <scope>NUCLEOTIDE SEQUENCE [LARGE SCALE GENOMIC DNA]</scope>
    <source>
        <strain evidence="8 9">K1PA1</strain>
    </source>
</reference>
<evidence type="ECO:0000256" key="6">
    <source>
        <dbReference type="SAM" id="MobiDB-lite"/>
    </source>
</evidence>
<evidence type="ECO:0000256" key="1">
    <source>
        <dbReference type="ARBA" id="ARBA00022741"/>
    </source>
</evidence>